<comment type="similarity">
    <text evidence="2">Belongs to the 2H phosphoesterase superfamily. ThpR family.</text>
</comment>
<comment type="function">
    <text evidence="2">Hydrolyzes RNA 2',3'-cyclic phosphodiester to an RNA 2'-phosphomonoester.</text>
</comment>
<dbReference type="Proteomes" id="UP001501736">
    <property type="component" value="Unassembled WGS sequence"/>
</dbReference>
<evidence type="ECO:0000259" key="4">
    <source>
        <dbReference type="Pfam" id="PF02834"/>
    </source>
</evidence>
<evidence type="ECO:0000256" key="3">
    <source>
        <dbReference type="SAM" id="MobiDB-lite"/>
    </source>
</evidence>
<dbReference type="InterPro" id="IPR014051">
    <property type="entry name" value="Phosphoesterase_HXTX"/>
</dbReference>
<accession>A0ABP6RAV8</accession>
<dbReference type="SUPFAM" id="SSF55144">
    <property type="entry name" value="LigT-like"/>
    <property type="match status" value="1"/>
</dbReference>
<sequence length="233" mass="24637">MFASLVPPRPALDDLETALAELPAAEEETPALRWVPAHQRHITLAFHGDVPDQEAERIRAELARLASATPPPILRLAGAGMFSDRVLWAGVQARDPGGTSSPGPTETTRDPLVELMIACRDAVSEDGRRRRPGAEAPGSADAAASPASTTSVPTQDAWDSDSPAEDPVPHLTLARSSRRGVGVEQLRRRAAELADYAGPEWRAGALLLMRSQLGAGPRGTAHHTVVAELPLAG</sequence>
<evidence type="ECO:0000256" key="2">
    <source>
        <dbReference type="HAMAP-Rule" id="MF_01940"/>
    </source>
</evidence>
<feature type="short sequence motif" description="HXTX 1" evidence="2">
    <location>
        <begin position="41"/>
        <end position="44"/>
    </location>
</feature>
<dbReference type="InterPro" id="IPR009097">
    <property type="entry name" value="Cyclic_Pdiesterase"/>
</dbReference>
<dbReference type="PANTHER" id="PTHR35561">
    <property type="entry name" value="RNA 2',3'-CYCLIC PHOSPHODIESTERASE"/>
    <property type="match status" value="1"/>
</dbReference>
<feature type="domain" description="Phosphoesterase HXTX" evidence="4">
    <location>
        <begin position="8"/>
        <end position="88"/>
    </location>
</feature>
<dbReference type="EC" id="3.1.4.58" evidence="2"/>
<protein>
    <recommendedName>
        <fullName evidence="2">RNA 2',3'-cyclic phosphodiesterase</fullName>
        <shortName evidence="2">RNA 2',3'-CPDase</shortName>
        <ecNumber evidence="2">3.1.4.58</ecNumber>
    </recommendedName>
</protein>
<evidence type="ECO:0000256" key="1">
    <source>
        <dbReference type="ARBA" id="ARBA00022801"/>
    </source>
</evidence>
<dbReference type="PANTHER" id="PTHR35561:SF1">
    <property type="entry name" value="RNA 2',3'-CYCLIC PHOSPHODIESTERASE"/>
    <property type="match status" value="1"/>
</dbReference>
<feature type="short sequence motif" description="HXTX 2" evidence="2">
    <location>
        <begin position="170"/>
        <end position="173"/>
    </location>
</feature>
<dbReference type="RefSeq" id="WP_344718954.1">
    <property type="nucleotide sequence ID" value="NZ_BAAAYG010000003.1"/>
</dbReference>
<dbReference type="Gene3D" id="3.90.1140.10">
    <property type="entry name" value="Cyclic phosphodiesterase"/>
    <property type="match status" value="1"/>
</dbReference>
<dbReference type="HAMAP" id="MF_01940">
    <property type="entry name" value="RNA_CPDase"/>
    <property type="match status" value="1"/>
</dbReference>
<dbReference type="Pfam" id="PF02834">
    <property type="entry name" value="LigT_PEase"/>
    <property type="match status" value="1"/>
</dbReference>
<dbReference type="InterPro" id="IPR004175">
    <property type="entry name" value="RNA_CPDase"/>
</dbReference>
<comment type="caution">
    <text evidence="5">The sequence shown here is derived from an EMBL/GenBank/DDBJ whole genome shotgun (WGS) entry which is preliminary data.</text>
</comment>
<comment type="catalytic activity">
    <reaction evidence="2">
        <text>a 3'-end 2',3'-cyclophospho-ribonucleotide-RNA + H2O = a 3'-end 2'-phospho-ribonucleotide-RNA + H(+)</text>
        <dbReference type="Rhea" id="RHEA:11828"/>
        <dbReference type="Rhea" id="RHEA-COMP:10464"/>
        <dbReference type="Rhea" id="RHEA-COMP:17353"/>
        <dbReference type="ChEBI" id="CHEBI:15377"/>
        <dbReference type="ChEBI" id="CHEBI:15378"/>
        <dbReference type="ChEBI" id="CHEBI:83064"/>
        <dbReference type="ChEBI" id="CHEBI:173113"/>
        <dbReference type="EC" id="3.1.4.58"/>
    </reaction>
</comment>
<keyword evidence="6" id="KW-1185">Reference proteome</keyword>
<feature type="active site" description="Proton acceptor" evidence="2">
    <location>
        <position position="170"/>
    </location>
</feature>
<feature type="region of interest" description="Disordered" evidence="3">
    <location>
        <begin position="123"/>
        <end position="183"/>
    </location>
</feature>
<gene>
    <name evidence="5" type="primary">thpR</name>
    <name evidence="5" type="ORF">GCM10020260_10820</name>
</gene>
<proteinExistence type="inferred from homology"/>
<keyword evidence="1 2" id="KW-0378">Hydrolase</keyword>
<dbReference type="EMBL" id="BAAAYG010000003">
    <property type="protein sequence ID" value="GAA3282917.1"/>
    <property type="molecule type" value="Genomic_DNA"/>
</dbReference>
<reference evidence="6" key="1">
    <citation type="journal article" date="2019" name="Int. J. Syst. Evol. Microbiol.">
        <title>The Global Catalogue of Microorganisms (GCM) 10K type strain sequencing project: providing services to taxonomists for standard genome sequencing and annotation.</title>
        <authorList>
            <consortium name="The Broad Institute Genomics Platform"/>
            <consortium name="The Broad Institute Genome Sequencing Center for Infectious Disease"/>
            <person name="Wu L."/>
            <person name="Ma J."/>
        </authorList>
    </citation>
    <scope>NUCLEOTIDE SEQUENCE [LARGE SCALE GENOMIC DNA]</scope>
    <source>
        <strain evidence="6">JCM 11483</strain>
    </source>
</reference>
<evidence type="ECO:0000313" key="5">
    <source>
        <dbReference type="EMBL" id="GAA3282917.1"/>
    </source>
</evidence>
<feature type="active site" description="Proton donor" evidence="2">
    <location>
        <position position="41"/>
    </location>
</feature>
<organism evidence="5 6">
    <name type="scientific">Nesterenkonia halobia</name>
    <dbReference type="NCBI Taxonomy" id="37922"/>
    <lineage>
        <taxon>Bacteria</taxon>
        <taxon>Bacillati</taxon>
        <taxon>Actinomycetota</taxon>
        <taxon>Actinomycetes</taxon>
        <taxon>Micrococcales</taxon>
        <taxon>Micrococcaceae</taxon>
        <taxon>Nesterenkonia</taxon>
    </lineage>
</organism>
<name>A0ABP6RAV8_9MICC</name>
<evidence type="ECO:0000313" key="6">
    <source>
        <dbReference type="Proteomes" id="UP001501736"/>
    </source>
</evidence>
<feature type="compositionally biased region" description="Low complexity" evidence="3">
    <location>
        <begin position="134"/>
        <end position="154"/>
    </location>
</feature>